<dbReference type="Pfam" id="PF05050">
    <property type="entry name" value="Methyltransf_21"/>
    <property type="match status" value="1"/>
</dbReference>
<dbReference type="InterPro" id="IPR006342">
    <property type="entry name" value="FkbM_mtfrase"/>
</dbReference>
<dbReference type="InterPro" id="IPR052514">
    <property type="entry name" value="SAM-dependent_MTase"/>
</dbReference>
<dbReference type="OrthoDB" id="430136at2759"/>
<dbReference type="NCBIfam" id="TIGR01444">
    <property type="entry name" value="fkbM_fam"/>
    <property type="match status" value="1"/>
</dbReference>
<dbReference type="SUPFAM" id="SSF53335">
    <property type="entry name" value="S-adenosyl-L-methionine-dependent methyltransferases"/>
    <property type="match status" value="1"/>
</dbReference>
<feature type="domain" description="Methyltransferase FkbM" evidence="1">
    <location>
        <begin position="140"/>
        <end position="300"/>
    </location>
</feature>
<dbReference type="InterPro" id="IPR029063">
    <property type="entry name" value="SAM-dependent_MTases_sf"/>
</dbReference>
<dbReference type="AlphaFoldDB" id="A0A1S3HS00"/>
<evidence type="ECO:0000313" key="2">
    <source>
        <dbReference type="Proteomes" id="UP000085678"/>
    </source>
</evidence>
<keyword evidence="2" id="KW-1185">Reference proteome</keyword>
<dbReference type="RefSeq" id="XP_013388817.1">
    <property type="nucleotide sequence ID" value="XM_013533363.1"/>
</dbReference>
<dbReference type="GeneID" id="106157647"/>
<dbReference type="PANTHER" id="PTHR34203">
    <property type="entry name" value="METHYLTRANSFERASE, FKBM FAMILY PROTEIN"/>
    <property type="match status" value="1"/>
</dbReference>
<name>A0A1S3HS00_LINAN</name>
<dbReference type="KEGG" id="lak:106157647"/>
<dbReference type="Gene3D" id="3.40.50.150">
    <property type="entry name" value="Vaccinia Virus protein VP39"/>
    <property type="match status" value="1"/>
</dbReference>
<evidence type="ECO:0000313" key="3">
    <source>
        <dbReference type="RefSeq" id="XP_013388817.1"/>
    </source>
</evidence>
<organism evidence="2 3">
    <name type="scientific">Lingula anatina</name>
    <name type="common">Brachiopod</name>
    <name type="synonym">Lingula unguis</name>
    <dbReference type="NCBI Taxonomy" id="7574"/>
    <lineage>
        <taxon>Eukaryota</taxon>
        <taxon>Metazoa</taxon>
        <taxon>Spiralia</taxon>
        <taxon>Lophotrochozoa</taxon>
        <taxon>Brachiopoda</taxon>
        <taxon>Linguliformea</taxon>
        <taxon>Lingulata</taxon>
        <taxon>Lingulida</taxon>
        <taxon>Linguloidea</taxon>
        <taxon>Lingulidae</taxon>
        <taxon>Lingula</taxon>
    </lineage>
</organism>
<reference evidence="3" key="1">
    <citation type="submission" date="2025-08" db="UniProtKB">
        <authorList>
            <consortium name="RefSeq"/>
        </authorList>
    </citation>
    <scope>IDENTIFICATION</scope>
    <source>
        <tissue evidence="3">Gonads</tissue>
    </source>
</reference>
<proteinExistence type="predicted"/>
<dbReference type="Proteomes" id="UP000085678">
    <property type="component" value="Unplaced"/>
</dbReference>
<evidence type="ECO:0000259" key="1">
    <source>
        <dbReference type="Pfam" id="PF05050"/>
    </source>
</evidence>
<accession>A0A1S3HS00</accession>
<dbReference type="InParanoid" id="A0A1S3HS00"/>
<protein>
    <submittedName>
        <fullName evidence="3">Uncharacterized protein LOC106157647</fullName>
    </submittedName>
</protein>
<gene>
    <name evidence="3" type="primary">LOC106157647</name>
</gene>
<sequence length="350" mass="40237">MDTCFPVEKRYKISKQGENFDSDLYMQNLTRPTVLPTPRRLSVIPVGEDISGGYAHQAVRSKTVKVHVYNISQPVTDGKGIQCVQMRIGISYVFTPICIYPPKEDTIISASLADGNPFQKELLEPFIKLLRKDPTMHLIDIGANLGIWTLTAAKLGRKVIAVEPYPPTVARLHLSIVKGHLESFVTIITDPISDHHHNATLKMAEKNIGGVSLQKLRFRTDTRVSTITMDDLVPYLPRKMKRAFIKMDIESMELRALSKCDKLLRAIDIPVIMFEFFQYKNLLQRKELRQFGLWMKAMNYIPYNSLGKNRERLGDVTTDRRYRQVSDLYLIKKESLQKILRWTEGEDIRV</sequence>
<dbReference type="PANTHER" id="PTHR34203:SF15">
    <property type="entry name" value="SLL1173 PROTEIN"/>
    <property type="match status" value="1"/>
</dbReference>